<name>A0A1G7V1U9_9PROT</name>
<keyword evidence="2" id="KW-1185">Reference proteome</keyword>
<sequence>MTQAAPMEQPAADALAGEPFTDAEEAWFWFVRARTAQQEGARLAGGMSDTPRPCEPLDVMAVVDRLYRRRTLSHEHLRVLARYGQELARPDADVPRQRRAATLWREALDILAPALRAKGIVA</sequence>
<protein>
    <submittedName>
        <fullName evidence="1">Uncharacterized protein</fullName>
    </submittedName>
</protein>
<proteinExistence type="predicted"/>
<gene>
    <name evidence="1" type="ORF">SAMN05216241_11921</name>
</gene>
<dbReference type="OrthoDB" id="7355539at2"/>
<reference evidence="1 2" key="1">
    <citation type="submission" date="2016-10" db="EMBL/GenBank/DDBJ databases">
        <authorList>
            <person name="de Groot N.N."/>
        </authorList>
    </citation>
    <scope>NUCLEOTIDE SEQUENCE [LARGE SCALE GENOMIC DNA]</scope>
    <source>
        <strain evidence="1 2">DSM 25584</strain>
    </source>
</reference>
<evidence type="ECO:0000313" key="1">
    <source>
        <dbReference type="EMBL" id="SDG53501.1"/>
    </source>
</evidence>
<accession>A0A1G7V1U9</accession>
<evidence type="ECO:0000313" key="2">
    <source>
        <dbReference type="Proteomes" id="UP000199415"/>
    </source>
</evidence>
<dbReference type="STRING" id="1082479.SAMN05216241_11921"/>
<dbReference type="RefSeq" id="WP_090022428.1">
    <property type="nucleotide sequence ID" value="NZ_FNCE01000019.1"/>
</dbReference>
<organism evidence="1 2">
    <name type="scientific">Limimonas halophila</name>
    <dbReference type="NCBI Taxonomy" id="1082479"/>
    <lineage>
        <taxon>Bacteria</taxon>
        <taxon>Pseudomonadati</taxon>
        <taxon>Pseudomonadota</taxon>
        <taxon>Alphaproteobacteria</taxon>
        <taxon>Rhodospirillales</taxon>
        <taxon>Rhodovibrionaceae</taxon>
        <taxon>Limimonas</taxon>
    </lineage>
</organism>
<dbReference type="Proteomes" id="UP000199415">
    <property type="component" value="Unassembled WGS sequence"/>
</dbReference>
<dbReference type="EMBL" id="FNCE01000019">
    <property type="protein sequence ID" value="SDG53501.1"/>
    <property type="molecule type" value="Genomic_DNA"/>
</dbReference>
<dbReference type="AlphaFoldDB" id="A0A1G7V1U9"/>